<sequence length="79" mass="8679">MAQKPMAQRRNTKPHQVDASLYHTGNNRAGLLWMVPKTCFPAEKTILIDQTGSTLYSAIASGRQAGRQAGKRLQTSPLL</sequence>
<dbReference type="Proteomes" id="UP000056109">
    <property type="component" value="Chromosome I"/>
</dbReference>
<evidence type="ECO:0000313" key="2">
    <source>
        <dbReference type="Proteomes" id="UP000056109"/>
    </source>
</evidence>
<gene>
    <name evidence="1" type="ORF">ASN_2222</name>
</gene>
<evidence type="ECO:0000313" key="1">
    <source>
        <dbReference type="EMBL" id="CEF41523.1"/>
    </source>
</evidence>
<protein>
    <submittedName>
        <fullName evidence="1">Uncharacterized protein</fullName>
    </submittedName>
</protein>
<dbReference type="KEGG" id="asz:ASN_2222"/>
<dbReference type="EMBL" id="LN606600">
    <property type="protein sequence ID" value="CEF41523.1"/>
    <property type="molecule type" value="Genomic_DNA"/>
</dbReference>
<dbReference type="PATRIC" id="fig|446692.3.peg.2307"/>
<accession>A0A0U5BAI5</accession>
<name>A0A0U5BAI5_9PROT</name>
<reference evidence="2" key="1">
    <citation type="submission" date="2014-09" db="EMBL/GenBank/DDBJ databases">
        <authorList>
            <person name="Illeghems K.G."/>
        </authorList>
    </citation>
    <scope>NUCLEOTIDE SEQUENCE [LARGE SCALE GENOMIC DNA]</scope>
    <source>
        <strain evidence="2">108B</strain>
    </source>
</reference>
<keyword evidence="2" id="KW-1185">Reference proteome</keyword>
<organism evidence="1 2">
    <name type="scientific">Acetobacter senegalensis</name>
    <dbReference type="NCBI Taxonomy" id="446692"/>
    <lineage>
        <taxon>Bacteria</taxon>
        <taxon>Pseudomonadati</taxon>
        <taxon>Pseudomonadota</taxon>
        <taxon>Alphaproteobacteria</taxon>
        <taxon>Acetobacterales</taxon>
        <taxon>Acetobacteraceae</taxon>
        <taxon>Acetobacter</taxon>
    </lineage>
</organism>
<dbReference type="AlphaFoldDB" id="A0A0U5BAI5"/>
<proteinExistence type="predicted"/>